<dbReference type="GO" id="GO:0032259">
    <property type="term" value="P:methylation"/>
    <property type="evidence" value="ECO:0007669"/>
    <property type="project" value="UniProtKB-KW"/>
</dbReference>
<reference evidence="2 3" key="1">
    <citation type="submission" date="2019-02" db="EMBL/GenBank/DDBJ databases">
        <authorList>
            <person name="Khodamoradi S."/>
            <person name="Hahnke R.L."/>
            <person name="Kaempfer P."/>
            <person name="Schumann P."/>
            <person name="Rohde M."/>
            <person name="Steinert M."/>
            <person name="Luzhetskyy A."/>
            <person name="Wink J."/>
            <person name="Ruckert C."/>
        </authorList>
    </citation>
    <scope>NUCLEOTIDE SEQUENCE [LARGE SCALE GENOMIC DNA]</scope>
    <source>
        <strain evidence="2 3">M2</strain>
    </source>
</reference>
<dbReference type="Pfam" id="PF04672">
    <property type="entry name" value="Methyltransf_19"/>
    <property type="match status" value="1"/>
</dbReference>
<gene>
    <name evidence="2" type="ORF">EKD16_23395</name>
</gene>
<dbReference type="AlphaFoldDB" id="A0A4P6QAT4"/>
<dbReference type="KEGG" id="strr:EKD16_23395"/>
<dbReference type="Gene3D" id="3.40.50.150">
    <property type="entry name" value="Vaccinia Virus protein VP39"/>
    <property type="match status" value="1"/>
</dbReference>
<dbReference type="InterPro" id="IPR029063">
    <property type="entry name" value="SAM-dependent_MTases_sf"/>
</dbReference>
<evidence type="ECO:0000313" key="2">
    <source>
        <dbReference type="EMBL" id="QBI56427.1"/>
    </source>
</evidence>
<dbReference type="InterPro" id="IPR006764">
    <property type="entry name" value="SAM_dep_MeTrfase_SAV2177_type"/>
</dbReference>
<dbReference type="SUPFAM" id="SSF53335">
    <property type="entry name" value="S-adenosyl-L-methionine-dependent methyltransferases"/>
    <property type="match status" value="1"/>
</dbReference>
<feature type="region of interest" description="Disordered" evidence="1">
    <location>
        <begin position="151"/>
        <end position="186"/>
    </location>
</feature>
<accession>A0A4P6QAT4</accession>
<keyword evidence="2" id="KW-0489">Methyltransferase</keyword>
<dbReference type="Proteomes" id="UP000292235">
    <property type="component" value="Chromosome"/>
</dbReference>
<protein>
    <submittedName>
        <fullName evidence="2">S-adenosyl methyltransferase</fullName>
    </submittedName>
</protein>
<name>A0A4P6QAT4_9ACTN</name>
<keyword evidence="2" id="KW-0808">Transferase</keyword>
<organism evidence="2 3">
    <name type="scientific">Streptomonospora litoralis</name>
    <dbReference type="NCBI Taxonomy" id="2498135"/>
    <lineage>
        <taxon>Bacteria</taxon>
        <taxon>Bacillati</taxon>
        <taxon>Actinomycetota</taxon>
        <taxon>Actinomycetes</taxon>
        <taxon>Streptosporangiales</taxon>
        <taxon>Nocardiopsidaceae</taxon>
        <taxon>Streptomonospora</taxon>
    </lineage>
</organism>
<sequence>MIVQLAGALQPRQCGGASAAKWDIGAGLPAEGPVHEVARHHHPEARVVIVDHDPVVRVHAEALLADRPDMTGVVEADMREPETVFAHPEVTGRLDLPRPVGLLLVAVLHVLKDEQAPYALVRRYLEHLPPGPMWPSATSSATREGLDDILPDDHACPPMVAKRRSPPGSGVSISAGMGRPGSGARTVLPQCPSRSVLLQWESAEPGFSGCRLAARRRVTCIIDTVLQ</sequence>
<proteinExistence type="predicted"/>
<evidence type="ECO:0000313" key="3">
    <source>
        <dbReference type="Proteomes" id="UP000292235"/>
    </source>
</evidence>
<dbReference type="RefSeq" id="WP_165498643.1">
    <property type="nucleotide sequence ID" value="NZ_CP036455.1"/>
</dbReference>
<dbReference type="EMBL" id="CP036455">
    <property type="protein sequence ID" value="QBI56427.1"/>
    <property type="molecule type" value="Genomic_DNA"/>
</dbReference>
<evidence type="ECO:0000256" key="1">
    <source>
        <dbReference type="SAM" id="MobiDB-lite"/>
    </source>
</evidence>
<dbReference type="GO" id="GO:0008168">
    <property type="term" value="F:methyltransferase activity"/>
    <property type="evidence" value="ECO:0007669"/>
    <property type="project" value="UniProtKB-KW"/>
</dbReference>
<keyword evidence="3" id="KW-1185">Reference proteome</keyword>